<evidence type="ECO:0000259" key="1">
    <source>
        <dbReference type="PROSITE" id="PS50263"/>
    </source>
</evidence>
<dbReference type="GO" id="GO:0106008">
    <property type="term" value="F:2-oxoglutaramate amidase activity"/>
    <property type="evidence" value="ECO:0007669"/>
    <property type="project" value="TreeGrafter"/>
</dbReference>
<dbReference type="PANTHER" id="PTHR47799:SF1">
    <property type="entry name" value="OMEGA-AMIDASE YAFV"/>
    <property type="match status" value="1"/>
</dbReference>
<dbReference type="AlphaFoldDB" id="A0A1I1A3L9"/>
<dbReference type="GO" id="GO:0050152">
    <property type="term" value="F:omega-amidase activity"/>
    <property type="evidence" value="ECO:0007669"/>
    <property type="project" value="TreeGrafter"/>
</dbReference>
<dbReference type="Gene3D" id="3.60.110.10">
    <property type="entry name" value="Carbon-nitrogen hydrolase"/>
    <property type="match status" value="1"/>
</dbReference>
<gene>
    <name evidence="2" type="ORF">SAMN04488528_102947</name>
</gene>
<dbReference type="InterPro" id="IPR052737">
    <property type="entry name" value="Omega-amidase_YafV"/>
</dbReference>
<name>A0A1I1A3L9_9CLOT</name>
<organism evidence="2 3">
    <name type="scientific">Clostridium frigidicarnis</name>
    <dbReference type="NCBI Taxonomy" id="84698"/>
    <lineage>
        <taxon>Bacteria</taxon>
        <taxon>Bacillati</taxon>
        <taxon>Bacillota</taxon>
        <taxon>Clostridia</taxon>
        <taxon>Eubacteriales</taxon>
        <taxon>Clostridiaceae</taxon>
        <taxon>Clostridium</taxon>
    </lineage>
</organism>
<dbReference type="InterPro" id="IPR003010">
    <property type="entry name" value="C-N_Hydrolase"/>
</dbReference>
<accession>A0A1I1A3L9</accession>
<protein>
    <submittedName>
        <fullName evidence="2">Carbon-nitrogen hydrolase</fullName>
    </submittedName>
</protein>
<reference evidence="2 3" key="1">
    <citation type="submission" date="2016-10" db="EMBL/GenBank/DDBJ databases">
        <authorList>
            <person name="de Groot N.N."/>
        </authorList>
    </citation>
    <scope>NUCLEOTIDE SEQUENCE [LARGE SCALE GENOMIC DNA]</scope>
    <source>
        <strain evidence="2 3">DSM 12271</strain>
    </source>
</reference>
<dbReference type="OrthoDB" id="9811121at2"/>
<dbReference type="PANTHER" id="PTHR47799">
    <property type="entry name" value="OMEGA-AMIDASE YAFV"/>
    <property type="match status" value="1"/>
</dbReference>
<dbReference type="InterPro" id="IPR036526">
    <property type="entry name" value="C-N_Hydrolase_sf"/>
</dbReference>
<evidence type="ECO:0000313" key="3">
    <source>
        <dbReference type="Proteomes" id="UP000198619"/>
    </source>
</evidence>
<dbReference type="Proteomes" id="UP000198619">
    <property type="component" value="Unassembled WGS sequence"/>
</dbReference>
<evidence type="ECO:0000313" key="2">
    <source>
        <dbReference type="EMBL" id="SFB32624.1"/>
    </source>
</evidence>
<dbReference type="PROSITE" id="PS50263">
    <property type="entry name" value="CN_HYDROLASE"/>
    <property type="match status" value="1"/>
</dbReference>
<dbReference type="STRING" id="84698.SAMN04488528_102947"/>
<feature type="domain" description="CN hydrolase" evidence="1">
    <location>
        <begin position="1"/>
        <end position="236"/>
    </location>
</feature>
<dbReference type="Pfam" id="PF00795">
    <property type="entry name" value="CN_hydrolase"/>
    <property type="match status" value="1"/>
</dbReference>
<dbReference type="RefSeq" id="WP_090042480.1">
    <property type="nucleotide sequence ID" value="NZ_FOKI01000029.1"/>
</dbReference>
<dbReference type="EMBL" id="FOKI01000029">
    <property type="protein sequence ID" value="SFB32624.1"/>
    <property type="molecule type" value="Genomic_DNA"/>
</dbReference>
<keyword evidence="2" id="KW-0378">Hydrolase</keyword>
<keyword evidence="3" id="KW-1185">Reference proteome</keyword>
<dbReference type="SUPFAM" id="SSF56317">
    <property type="entry name" value="Carbon-nitrogen hydrolase"/>
    <property type="match status" value="1"/>
</dbReference>
<sequence length="264" mass="30254">MKVALCQLNIVWENKNANKNKVQFFIEKCKKYNCDFAIFPEMTLTGFSMNTLEIKEKNSNDCDTIKWFCKLSQKFHINIAFGCVQEYKNKAKNNLLIVSKSGDVLSSYSKIHPFSFGEESNFYVGGDDFVITPINNFIFGSTICYDLRFPELFQILSKKSHAIIVIANWPQSRREHWISLLKSRAIENQCYILGVNRVGLGNDLYYSGDSSIISPDGTIIKTLFNKEGLIIGDLDLDLVTNLRETFNVKNDRKEDLYILGYKGV</sequence>
<proteinExistence type="predicted"/>